<evidence type="ECO:0000313" key="2">
    <source>
        <dbReference type="EMBL" id="CAA7043311.1"/>
    </source>
</evidence>
<keyword evidence="3" id="KW-1185">Reference proteome</keyword>
<name>A0A6D2JNQ6_9BRAS</name>
<protein>
    <recommendedName>
        <fullName evidence="1">F-box associated beta-propeller type 1 domain-containing protein</fullName>
    </recommendedName>
</protein>
<evidence type="ECO:0000313" key="3">
    <source>
        <dbReference type="Proteomes" id="UP000467841"/>
    </source>
</evidence>
<dbReference type="AlphaFoldDB" id="A0A6D2JNQ6"/>
<dbReference type="EMBL" id="CACVBM020001274">
    <property type="protein sequence ID" value="CAA7043311.1"/>
    <property type="molecule type" value="Genomic_DNA"/>
</dbReference>
<dbReference type="InterPro" id="IPR050796">
    <property type="entry name" value="SCF_F-box_component"/>
</dbReference>
<dbReference type="Proteomes" id="UP000467841">
    <property type="component" value="Unassembled WGS sequence"/>
</dbReference>
<dbReference type="NCBIfam" id="TIGR01640">
    <property type="entry name" value="F_box_assoc_1"/>
    <property type="match status" value="1"/>
</dbReference>
<dbReference type="Pfam" id="PF07734">
    <property type="entry name" value="FBA_1"/>
    <property type="match status" value="1"/>
</dbReference>
<proteinExistence type="predicted"/>
<accession>A0A6D2JNQ6</accession>
<reference evidence="2" key="1">
    <citation type="submission" date="2020-01" db="EMBL/GenBank/DDBJ databases">
        <authorList>
            <person name="Mishra B."/>
        </authorList>
    </citation>
    <scope>NUCLEOTIDE SEQUENCE [LARGE SCALE GENOMIC DNA]</scope>
</reference>
<dbReference type="InterPro" id="IPR017451">
    <property type="entry name" value="F-box-assoc_interact_dom"/>
</dbReference>
<dbReference type="PANTHER" id="PTHR31672:SF13">
    <property type="entry name" value="F-BOX PROTEIN CPR30-LIKE"/>
    <property type="match status" value="1"/>
</dbReference>
<organism evidence="2 3">
    <name type="scientific">Microthlaspi erraticum</name>
    <dbReference type="NCBI Taxonomy" id="1685480"/>
    <lineage>
        <taxon>Eukaryota</taxon>
        <taxon>Viridiplantae</taxon>
        <taxon>Streptophyta</taxon>
        <taxon>Embryophyta</taxon>
        <taxon>Tracheophyta</taxon>
        <taxon>Spermatophyta</taxon>
        <taxon>Magnoliopsida</taxon>
        <taxon>eudicotyledons</taxon>
        <taxon>Gunneridae</taxon>
        <taxon>Pentapetalae</taxon>
        <taxon>rosids</taxon>
        <taxon>malvids</taxon>
        <taxon>Brassicales</taxon>
        <taxon>Brassicaceae</taxon>
        <taxon>Coluteocarpeae</taxon>
        <taxon>Microthlaspi</taxon>
    </lineage>
</organism>
<sequence length="371" mass="42928">MHIGKQEAAAKASEESRMIVMKDYNVCLTSVVFVNENENENPLTKRLCKLTWLNNEQVKISQVFHCDGLVLCVLKDDNTRLVVCNPYLGQTRWIETKCSHNLDKYKYAIGYESKISCRRYKILRFKDVYIGYGVTNNHLLPYETYDFDSNSWTLHKLIAPWNIAFRDRGVSLKGNTYWCATDGRGLIHHTVCFDFTRKRFGGLQDLPFHYSYKQLVALSCVRDDKLSLLVQSMGTFAISIWITDKIEEQKVASGKSLRVDDTATKVSWSKFLRMDIGPLADLRISDGRFFIEEEKKVAMVVNKDIEARLDTVKIFGEDGYFRELELGEPSDRWCWPVMCSYVPSLVQITLPKVGKRNSEMLKKMAKRSKRD</sequence>
<dbReference type="PANTHER" id="PTHR31672">
    <property type="entry name" value="BNACNNG10540D PROTEIN"/>
    <property type="match status" value="1"/>
</dbReference>
<evidence type="ECO:0000259" key="1">
    <source>
        <dbReference type="Pfam" id="PF07734"/>
    </source>
</evidence>
<feature type="domain" description="F-box associated beta-propeller type 1" evidence="1">
    <location>
        <begin position="17"/>
        <end position="348"/>
    </location>
</feature>
<comment type="caution">
    <text evidence="2">The sequence shown here is derived from an EMBL/GenBank/DDBJ whole genome shotgun (WGS) entry which is preliminary data.</text>
</comment>
<gene>
    <name evidence="2" type="ORF">MERR_LOCUS30546</name>
</gene>
<dbReference type="InterPro" id="IPR006527">
    <property type="entry name" value="F-box-assoc_dom_typ1"/>
</dbReference>